<protein>
    <recommendedName>
        <fullName evidence="4">Nicolin-1</fullName>
    </recommendedName>
</protein>
<dbReference type="OrthoDB" id="73161at2759"/>
<proteinExistence type="predicted"/>
<evidence type="ECO:0000256" key="1">
    <source>
        <dbReference type="SAM" id="MobiDB-lite"/>
    </source>
</evidence>
<feature type="region of interest" description="Disordered" evidence="1">
    <location>
        <begin position="160"/>
        <end position="179"/>
    </location>
</feature>
<dbReference type="AlphaFoldDB" id="A0A914AVV2"/>
<sequence length="222" mass="25056">MNDKVVGINCVVKKPLEIRISDQKDNVSSGVVVIDITLQSVQYFDLGSIAFRNNYTAFLLVKVKCKPPNEKDEAQWRDCVKQLRLMPDPHTETDSQAYFTITRSQMLFEPTEVTAVRLVLLQPSPVWAHFGIEEVTVLPPETKSERSTSVTAWLLENQHLTDSSPKQASKKQAEDSPPVDKITAGLQHLWALTETMRSNQTQTSLGRYDVDGSYEINLLSYT</sequence>
<dbReference type="GeneID" id="119737530"/>
<evidence type="ECO:0000313" key="2">
    <source>
        <dbReference type="EnsemblMetazoa" id="XP_038067887.1"/>
    </source>
</evidence>
<evidence type="ECO:0000313" key="3">
    <source>
        <dbReference type="Proteomes" id="UP000887568"/>
    </source>
</evidence>
<dbReference type="RefSeq" id="XP_038067886.1">
    <property type="nucleotide sequence ID" value="XM_038211958.1"/>
</dbReference>
<reference evidence="2" key="1">
    <citation type="submission" date="2022-11" db="UniProtKB">
        <authorList>
            <consortium name="EnsemblMetazoa"/>
        </authorList>
    </citation>
    <scope>IDENTIFICATION</scope>
</reference>
<dbReference type="OMA" id="MWVLTEV"/>
<name>A0A914AVV2_PATMI</name>
<organism evidence="2 3">
    <name type="scientific">Patiria miniata</name>
    <name type="common">Bat star</name>
    <name type="synonym">Asterina miniata</name>
    <dbReference type="NCBI Taxonomy" id="46514"/>
    <lineage>
        <taxon>Eukaryota</taxon>
        <taxon>Metazoa</taxon>
        <taxon>Echinodermata</taxon>
        <taxon>Eleutherozoa</taxon>
        <taxon>Asterozoa</taxon>
        <taxon>Asteroidea</taxon>
        <taxon>Valvatacea</taxon>
        <taxon>Valvatida</taxon>
        <taxon>Asterinidae</taxon>
        <taxon>Patiria</taxon>
    </lineage>
</organism>
<dbReference type="PANTHER" id="PTHR31239">
    <property type="entry name" value="NICOLIN 1"/>
    <property type="match status" value="1"/>
</dbReference>
<accession>A0A914AVV2</accession>
<dbReference type="RefSeq" id="XP_038067887.1">
    <property type="nucleotide sequence ID" value="XM_038211959.1"/>
</dbReference>
<dbReference type="Proteomes" id="UP000887568">
    <property type="component" value="Unplaced"/>
</dbReference>
<dbReference type="CTD" id="84276"/>
<dbReference type="GO" id="GO:0005654">
    <property type="term" value="C:nucleoplasm"/>
    <property type="evidence" value="ECO:0007669"/>
    <property type="project" value="TreeGrafter"/>
</dbReference>
<keyword evidence="3" id="KW-1185">Reference proteome</keyword>
<dbReference type="PANTHER" id="PTHR31239:SF2">
    <property type="entry name" value="NICOLIN-1"/>
    <property type="match status" value="1"/>
</dbReference>
<evidence type="ECO:0008006" key="4">
    <source>
        <dbReference type="Google" id="ProtNLM"/>
    </source>
</evidence>
<dbReference type="EnsemblMetazoa" id="XM_038211959.1">
    <property type="protein sequence ID" value="XP_038067887.1"/>
    <property type="gene ID" value="LOC119737530"/>
</dbReference>
<dbReference type="EnsemblMetazoa" id="XM_038211958.1">
    <property type="protein sequence ID" value="XP_038067886.1"/>
    <property type="gene ID" value="LOC119737530"/>
</dbReference>
<dbReference type="InterPro" id="IPR040235">
    <property type="entry name" value="Nicolin-1"/>
</dbReference>